<evidence type="ECO:0000313" key="1">
    <source>
        <dbReference type="Proteomes" id="UP000035642"/>
    </source>
</evidence>
<evidence type="ECO:0000313" key="2">
    <source>
        <dbReference type="WBParaSite" id="ACAC_0001328001-mRNA-1"/>
    </source>
</evidence>
<dbReference type="Proteomes" id="UP000035642">
    <property type="component" value="Unassembled WGS sequence"/>
</dbReference>
<organism evidence="1 2">
    <name type="scientific">Angiostrongylus cantonensis</name>
    <name type="common">Rat lungworm</name>
    <dbReference type="NCBI Taxonomy" id="6313"/>
    <lineage>
        <taxon>Eukaryota</taxon>
        <taxon>Metazoa</taxon>
        <taxon>Ecdysozoa</taxon>
        <taxon>Nematoda</taxon>
        <taxon>Chromadorea</taxon>
        <taxon>Rhabditida</taxon>
        <taxon>Rhabditina</taxon>
        <taxon>Rhabditomorpha</taxon>
        <taxon>Strongyloidea</taxon>
        <taxon>Metastrongylidae</taxon>
        <taxon>Angiostrongylus</taxon>
    </lineage>
</organism>
<dbReference type="WBParaSite" id="ACAC_0001328001-mRNA-1">
    <property type="protein sequence ID" value="ACAC_0001328001-mRNA-1"/>
    <property type="gene ID" value="ACAC_0001328001"/>
</dbReference>
<sequence>MNCRLKGKTRRSAEIHWIAERRKGRKIRKKSCADHKRHHGDLVERDVAECGGPSGAKLSIGSIWIELRYGIWCRCLMHEYLSSFTEEDLWKPSGRGLKKCTIRYGYKCGTELKRKSTKKGKDIKKMMDLLNYETTTRTFAVTMFNLPTRLAYSAAIAVRAQVPSMSASEEGTRVLVQNLVDDSVRDRPL</sequence>
<keyword evidence="1" id="KW-1185">Reference proteome</keyword>
<accession>A0A158PCW8</accession>
<reference evidence="2" key="2">
    <citation type="submission" date="2016-04" db="UniProtKB">
        <authorList>
            <consortium name="WormBaseParasite"/>
        </authorList>
    </citation>
    <scope>IDENTIFICATION</scope>
</reference>
<protein>
    <submittedName>
        <fullName evidence="2">Uncharacterized protein</fullName>
    </submittedName>
</protein>
<dbReference type="AlphaFoldDB" id="A0A158PCW8"/>
<proteinExistence type="predicted"/>
<reference evidence="1" key="1">
    <citation type="submission" date="2012-09" db="EMBL/GenBank/DDBJ databases">
        <authorList>
            <person name="Martin A.A."/>
        </authorList>
    </citation>
    <scope>NUCLEOTIDE SEQUENCE</scope>
</reference>
<name>A0A158PCW8_ANGCA</name>